<dbReference type="PROSITE" id="PS00687">
    <property type="entry name" value="ALDEHYDE_DEHYDR_GLU"/>
    <property type="match status" value="1"/>
</dbReference>
<dbReference type="InterPro" id="IPR029510">
    <property type="entry name" value="Ald_DH_CS_GLU"/>
</dbReference>
<keyword evidence="2 6" id="KW-0560">Oxidoreductase</keyword>
<dbReference type="AlphaFoldDB" id="A0AAD6HYH2"/>
<reference evidence="8" key="1">
    <citation type="journal article" date="2023" name="IMA Fungus">
        <title>Comparative genomic study of the Penicillium genus elucidates a diverse pangenome and 15 lateral gene transfer events.</title>
        <authorList>
            <person name="Petersen C."/>
            <person name="Sorensen T."/>
            <person name="Nielsen M.R."/>
            <person name="Sondergaard T.E."/>
            <person name="Sorensen J.L."/>
            <person name="Fitzpatrick D.A."/>
            <person name="Frisvad J.C."/>
            <person name="Nielsen K.L."/>
        </authorList>
    </citation>
    <scope>NUCLEOTIDE SEQUENCE</scope>
    <source>
        <strain evidence="8">IBT 15450</strain>
    </source>
</reference>
<dbReference type="Proteomes" id="UP001219568">
    <property type="component" value="Unassembled WGS sequence"/>
</dbReference>
<evidence type="ECO:0000256" key="2">
    <source>
        <dbReference type="ARBA" id="ARBA00023002"/>
    </source>
</evidence>
<sequence>MSNQIRTISPSTHEVIFDQPGTSLEEAIQVAAESKKAFETWRTSSLEDRKSIVKRALDIVAKNRDELSKDLTTQMGRPIRYCAAEINTMRLRAEYLMEIAEESLSDLPGRPEAGFRRVVKRVPVGPVLIAGTWNYPFLTTISALVPALLAGNSVILRPSPQTPLFGNQMLEIFTEAGLPLHVLQVIHIGNLDVLDQVVQIPQIQSVSFTGSTAGGIRLREATARHIKPVNLELGGNDAAYVREDVDVKNVAENLVDGAIFNSGQSCCSIERVYVHEKVYDAFVSAVQEELKSYKLGDPHDQSTTTGPVISAQAVKNISGHVQDALDKGAVNSTPENVSFQVASNPQTQKGNFIAPVVLTGVNHTMATMKEETFGPVMPIMKVSSDDEAVALMNDSDYGLTASVWTKDMAHGEELIERLEAGTVFINRCDYPSPDLAWTGWKQSGLGCTLGPRGYDGFTKLKSFHMKDASA</sequence>
<reference evidence="8" key="2">
    <citation type="submission" date="2023-01" db="EMBL/GenBank/DDBJ databases">
        <authorList>
            <person name="Petersen C."/>
        </authorList>
    </citation>
    <scope>NUCLEOTIDE SEQUENCE</scope>
    <source>
        <strain evidence="8">IBT 15450</strain>
    </source>
</reference>
<evidence type="ECO:0000313" key="9">
    <source>
        <dbReference type="Proteomes" id="UP001219568"/>
    </source>
</evidence>
<evidence type="ECO:0000313" key="8">
    <source>
        <dbReference type="EMBL" id="KAJ6022656.1"/>
    </source>
</evidence>
<gene>
    <name evidence="8" type="ORF">N7460_013051</name>
</gene>
<dbReference type="SUPFAM" id="SSF53720">
    <property type="entry name" value="ALDH-like"/>
    <property type="match status" value="1"/>
</dbReference>
<comment type="similarity">
    <text evidence="1 6">Belongs to the aldehyde dehydrogenase family.</text>
</comment>
<dbReference type="CDD" id="cd07102">
    <property type="entry name" value="ALDH_EDX86601"/>
    <property type="match status" value="1"/>
</dbReference>
<dbReference type="PANTHER" id="PTHR11699">
    <property type="entry name" value="ALDEHYDE DEHYDROGENASE-RELATED"/>
    <property type="match status" value="1"/>
</dbReference>
<organism evidence="8 9">
    <name type="scientific">Penicillium canescens</name>
    <dbReference type="NCBI Taxonomy" id="5083"/>
    <lineage>
        <taxon>Eukaryota</taxon>
        <taxon>Fungi</taxon>
        <taxon>Dikarya</taxon>
        <taxon>Ascomycota</taxon>
        <taxon>Pezizomycotina</taxon>
        <taxon>Eurotiomycetes</taxon>
        <taxon>Eurotiomycetidae</taxon>
        <taxon>Eurotiales</taxon>
        <taxon>Aspergillaceae</taxon>
        <taxon>Penicillium</taxon>
    </lineage>
</organism>
<dbReference type="InterPro" id="IPR015590">
    <property type="entry name" value="Aldehyde_DH_dom"/>
</dbReference>
<comment type="caution">
    <text evidence="8">The sequence shown here is derived from an EMBL/GenBank/DDBJ whole genome shotgun (WGS) entry which is preliminary data.</text>
</comment>
<dbReference type="InterPro" id="IPR016163">
    <property type="entry name" value="Ald_DH_C"/>
</dbReference>
<dbReference type="Gene3D" id="3.40.605.10">
    <property type="entry name" value="Aldehyde Dehydrogenase, Chain A, domain 1"/>
    <property type="match status" value="1"/>
</dbReference>
<dbReference type="Gene3D" id="3.40.309.10">
    <property type="entry name" value="Aldehyde Dehydrogenase, Chain A, domain 2"/>
    <property type="match status" value="1"/>
</dbReference>
<dbReference type="InterPro" id="IPR016161">
    <property type="entry name" value="Ald_DH/histidinol_DH"/>
</dbReference>
<dbReference type="Pfam" id="PF00171">
    <property type="entry name" value="Aldedh"/>
    <property type="match status" value="1"/>
</dbReference>
<name>A0AAD6HYH2_PENCN</name>
<dbReference type="InterPro" id="IPR016162">
    <property type="entry name" value="Ald_DH_N"/>
</dbReference>
<feature type="domain" description="Aldehyde dehydrogenase" evidence="7">
    <location>
        <begin position="3"/>
        <end position="462"/>
    </location>
</feature>
<evidence type="ECO:0000259" key="7">
    <source>
        <dbReference type="Pfam" id="PF00171"/>
    </source>
</evidence>
<feature type="active site" evidence="5">
    <location>
        <position position="232"/>
    </location>
</feature>
<keyword evidence="9" id="KW-1185">Reference proteome</keyword>
<protein>
    <recommendedName>
        <fullName evidence="3">aldehyde dehydrogenase (NAD(+))</fullName>
        <ecNumber evidence="3">1.2.1.3</ecNumber>
    </recommendedName>
</protein>
<accession>A0AAD6HYH2</accession>
<dbReference type="EC" id="1.2.1.3" evidence="3"/>
<dbReference type="GO" id="GO:0004029">
    <property type="term" value="F:aldehyde dehydrogenase (NAD+) activity"/>
    <property type="evidence" value="ECO:0007669"/>
    <property type="project" value="UniProtKB-EC"/>
</dbReference>
<comment type="catalytic activity">
    <reaction evidence="4">
        <text>an aldehyde + NAD(+) + H2O = a carboxylate + NADH + 2 H(+)</text>
        <dbReference type="Rhea" id="RHEA:16185"/>
        <dbReference type="ChEBI" id="CHEBI:15377"/>
        <dbReference type="ChEBI" id="CHEBI:15378"/>
        <dbReference type="ChEBI" id="CHEBI:17478"/>
        <dbReference type="ChEBI" id="CHEBI:29067"/>
        <dbReference type="ChEBI" id="CHEBI:57540"/>
        <dbReference type="ChEBI" id="CHEBI:57945"/>
        <dbReference type="EC" id="1.2.1.3"/>
    </reaction>
</comment>
<dbReference type="FunFam" id="3.40.309.10:FF:000009">
    <property type="entry name" value="Aldehyde dehydrogenase A"/>
    <property type="match status" value="1"/>
</dbReference>
<evidence type="ECO:0000256" key="6">
    <source>
        <dbReference type="RuleBase" id="RU003345"/>
    </source>
</evidence>
<proteinExistence type="inferred from homology"/>
<evidence type="ECO:0000256" key="4">
    <source>
        <dbReference type="ARBA" id="ARBA00049194"/>
    </source>
</evidence>
<evidence type="ECO:0000256" key="5">
    <source>
        <dbReference type="PROSITE-ProRule" id="PRU10007"/>
    </source>
</evidence>
<evidence type="ECO:0000256" key="3">
    <source>
        <dbReference type="ARBA" id="ARBA00024226"/>
    </source>
</evidence>
<evidence type="ECO:0000256" key="1">
    <source>
        <dbReference type="ARBA" id="ARBA00009986"/>
    </source>
</evidence>
<dbReference type="EMBL" id="JAQJZL010000016">
    <property type="protein sequence ID" value="KAJ6022656.1"/>
    <property type="molecule type" value="Genomic_DNA"/>
</dbReference>